<evidence type="ECO:0000256" key="3">
    <source>
        <dbReference type="ARBA" id="ARBA00022989"/>
    </source>
</evidence>
<name>A0AAY4B2D2_9TELE</name>
<dbReference type="PANTHER" id="PTHR26451:SF886">
    <property type="entry name" value="GROWTH HORMONE SECRETAGOGUE RECEPTOR TYPE 1-LIKE-RELATED"/>
    <property type="match status" value="1"/>
</dbReference>
<dbReference type="GO" id="GO:0016020">
    <property type="term" value="C:membrane"/>
    <property type="evidence" value="ECO:0007669"/>
    <property type="project" value="UniProtKB-SubCell"/>
</dbReference>
<dbReference type="FunFam" id="1.20.1070.10:FF:000096">
    <property type="entry name" value="Odorant receptor 131-2"/>
    <property type="match status" value="1"/>
</dbReference>
<accession>A0AAY4B2D2</accession>
<keyword evidence="8" id="KW-1185">Reference proteome</keyword>
<dbReference type="SUPFAM" id="SSF81321">
    <property type="entry name" value="Family A G protein-coupled receptor-like"/>
    <property type="match status" value="1"/>
</dbReference>
<feature type="transmembrane region" description="Helical" evidence="5">
    <location>
        <begin position="231"/>
        <end position="251"/>
    </location>
</feature>
<evidence type="ECO:0000313" key="8">
    <source>
        <dbReference type="Proteomes" id="UP000694580"/>
    </source>
</evidence>
<feature type="transmembrane region" description="Helical" evidence="5">
    <location>
        <begin position="140"/>
        <end position="162"/>
    </location>
</feature>
<dbReference type="InterPro" id="IPR052921">
    <property type="entry name" value="GPCR1_Superfamily_Member"/>
</dbReference>
<evidence type="ECO:0000313" key="7">
    <source>
        <dbReference type="Ensembl" id="ENSDCDP00010015174.1"/>
    </source>
</evidence>
<dbReference type="Proteomes" id="UP000694580">
    <property type="component" value="Chromosome 13"/>
</dbReference>
<reference evidence="7" key="3">
    <citation type="submission" date="2025-09" db="UniProtKB">
        <authorList>
            <consortium name="Ensembl"/>
        </authorList>
    </citation>
    <scope>IDENTIFICATION</scope>
</reference>
<evidence type="ECO:0000256" key="4">
    <source>
        <dbReference type="ARBA" id="ARBA00023136"/>
    </source>
</evidence>
<reference evidence="7" key="2">
    <citation type="submission" date="2025-08" db="UniProtKB">
        <authorList>
            <consortium name="Ensembl"/>
        </authorList>
    </citation>
    <scope>IDENTIFICATION</scope>
</reference>
<gene>
    <name evidence="7" type="primary">LOC114802167</name>
</gene>
<evidence type="ECO:0000259" key="6">
    <source>
        <dbReference type="PROSITE" id="PS50262"/>
    </source>
</evidence>
<feature type="transmembrane region" description="Helical" evidence="5">
    <location>
        <begin position="192"/>
        <end position="210"/>
    </location>
</feature>
<organism evidence="7 8">
    <name type="scientific">Denticeps clupeoides</name>
    <name type="common">denticle herring</name>
    <dbReference type="NCBI Taxonomy" id="299321"/>
    <lineage>
        <taxon>Eukaryota</taxon>
        <taxon>Metazoa</taxon>
        <taxon>Chordata</taxon>
        <taxon>Craniata</taxon>
        <taxon>Vertebrata</taxon>
        <taxon>Euteleostomi</taxon>
        <taxon>Actinopterygii</taxon>
        <taxon>Neopterygii</taxon>
        <taxon>Teleostei</taxon>
        <taxon>Clupei</taxon>
        <taxon>Clupeiformes</taxon>
        <taxon>Denticipitoidei</taxon>
        <taxon>Denticipitidae</taxon>
        <taxon>Denticeps</taxon>
    </lineage>
</organism>
<dbReference type="InterPro" id="IPR017452">
    <property type="entry name" value="GPCR_Rhodpsn_7TM"/>
</dbReference>
<evidence type="ECO:0000256" key="2">
    <source>
        <dbReference type="ARBA" id="ARBA00022692"/>
    </source>
</evidence>
<comment type="subcellular location">
    <subcellularLocation>
        <location evidence="1">Membrane</location>
    </subcellularLocation>
</comment>
<dbReference type="Gene3D" id="1.20.1070.10">
    <property type="entry name" value="Rhodopsin 7-helix transmembrane proteins"/>
    <property type="match status" value="1"/>
</dbReference>
<dbReference type="PANTHER" id="PTHR26451">
    <property type="entry name" value="G_PROTEIN_RECEP_F1_2 DOMAIN-CONTAINING PROTEIN"/>
    <property type="match status" value="1"/>
</dbReference>
<evidence type="ECO:0000256" key="5">
    <source>
        <dbReference type="SAM" id="Phobius"/>
    </source>
</evidence>
<protein>
    <recommendedName>
        <fullName evidence="6">G-protein coupled receptors family 1 profile domain-containing protein</fullName>
    </recommendedName>
</protein>
<dbReference type="GO" id="GO:0004930">
    <property type="term" value="F:G protein-coupled receptor activity"/>
    <property type="evidence" value="ECO:0007669"/>
    <property type="project" value="InterPro"/>
</dbReference>
<evidence type="ECO:0000256" key="1">
    <source>
        <dbReference type="ARBA" id="ARBA00004370"/>
    </source>
</evidence>
<dbReference type="GeneTree" id="ENSGT00940000163324"/>
<proteinExistence type="predicted"/>
<dbReference type="PROSITE" id="PS50262">
    <property type="entry name" value="G_PROTEIN_RECEP_F1_2"/>
    <property type="match status" value="1"/>
</dbReference>
<dbReference type="Pfam" id="PF00001">
    <property type="entry name" value="7tm_1"/>
    <property type="match status" value="1"/>
</dbReference>
<feature type="transmembrane region" description="Helical" evidence="5">
    <location>
        <begin position="87"/>
        <end position="119"/>
    </location>
</feature>
<dbReference type="PRINTS" id="PR00237">
    <property type="entry name" value="GPCRRHODOPSN"/>
</dbReference>
<feature type="transmembrane region" description="Helical" evidence="5">
    <location>
        <begin position="20"/>
        <end position="46"/>
    </location>
</feature>
<sequence>MQNSTAYGNIFINVFVTSLMTSFLIVQLVVVVIFLYINCLMIFTFLKKEAFRTDTRYILFAQTLFTDSALIVLTNLAVLGVHFQVSINFVVCIFFSNIMSLLTVVSPLTLVAMCLERYVAICMPLRHADISTPRTRKVGLLTTWLIGTPIPLITVLSAFILIPPRFLVGDVVCSVDVLFVEDWQNLSRATLFQLYFVAMFGIILFTYIKIMQAAKMASSDKQSTHKGLRTVILHAFQLLLSLLQFLCPYVEKMVMEFDILLFINLRYINFLLFILSPRCLSPLIYGLRDEKFSVVLRNYAFFGHYTFVSNLTSVSELLN</sequence>
<feature type="transmembrane region" description="Helical" evidence="5">
    <location>
        <begin position="58"/>
        <end position="81"/>
    </location>
</feature>
<dbReference type="CDD" id="cd00637">
    <property type="entry name" value="7tm_classA_rhodopsin-like"/>
    <property type="match status" value="1"/>
</dbReference>
<dbReference type="InterPro" id="IPR000276">
    <property type="entry name" value="GPCR_Rhodpsn"/>
</dbReference>
<keyword evidence="2 5" id="KW-0812">Transmembrane</keyword>
<feature type="domain" description="G-protein coupled receptors family 1 profile" evidence="6">
    <location>
        <begin position="37"/>
        <end position="285"/>
    </location>
</feature>
<dbReference type="GO" id="GO:0004984">
    <property type="term" value="F:olfactory receptor activity"/>
    <property type="evidence" value="ECO:0007669"/>
    <property type="project" value="TreeGrafter"/>
</dbReference>
<dbReference type="AlphaFoldDB" id="A0AAY4B2D2"/>
<keyword evidence="3 5" id="KW-1133">Transmembrane helix</keyword>
<reference evidence="7 8" key="1">
    <citation type="submission" date="2020-06" db="EMBL/GenBank/DDBJ databases">
        <authorList>
            <consortium name="Wellcome Sanger Institute Data Sharing"/>
        </authorList>
    </citation>
    <scope>NUCLEOTIDE SEQUENCE [LARGE SCALE GENOMIC DNA]</scope>
</reference>
<dbReference type="GO" id="GO:0005549">
    <property type="term" value="F:odorant binding"/>
    <property type="evidence" value="ECO:0007669"/>
    <property type="project" value="TreeGrafter"/>
</dbReference>
<keyword evidence="4 5" id="KW-0472">Membrane</keyword>
<dbReference type="Ensembl" id="ENSDCDT00010016023.1">
    <property type="protein sequence ID" value="ENSDCDP00010015174.1"/>
    <property type="gene ID" value="ENSDCDG00010006969.1"/>
</dbReference>